<dbReference type="PANTHER" id="PTHR22604:SF115">
    <property type="entry name" value="DIHYDRODIOL DEHYDROGENASE, PUTATIVE (AFU_ORTHOLOGUE AFUA_1G07520)-RELATED"/>
    <property type="match status" value="1"/>
</dbReference>
<dbReference type="GO" id="GO:0047837">
    <property type="term" value="F:D-xylose 1-dehydrogenase (NADP+) activity"/>
    <property type="evidence" value="ECO:0007669"/>
    <property type="project" value="UniProtKB-EC"/>
</dbReference>
<dbReference type="STRING" id="857340.A0A086THG8"/>
<dbReference type="EC" id="1.1.1.179" evidence="3"/>
<comment type="similarity">
    <text evidence="1">Belongs to the Gfo/Idh/MocA family.</text>
</comment>
<dbReference type="AlphaFoldDB" id="A0A086THG8"/>
<dbReference type="InterPro" id="IPR000683">
    <property type="entry name" value="Gfo/Idh/MocA-like_OxRdtase_N"/>
</dbReference>
<sequence>MASSTPYTLKWGILATGGIAKTFAKDLLTDPAIRDVSDVRHEIVAVASSTSVDSAANFIKAIDGPSSAKTYGSYAELVADPNVDIVYVATPHSHHFQNAMLCLEAGKNVLCEKALTVTAAQARKLVATAKAKNLFLMEAVWTRFFPLSIKIRELITSGAIGQVYRTSADLSFGQSKPDGSLGFDDSNRMVNLDLAGGALLDLGIYALTWVFQTLYHTQPEEEKEAPKVVSAINKYRTGADEQTSIICQFPKHGLMGIATTGMRVATDPDGKGSAGPAIRIQGADGEIQVMPQAYRPPQYRIVKKDSAGTVEVVDCPIPTDPKRGGWGHGMFWEADECARCLRDGKLESATIPWSESIVIMETMDQVLKQGDVQYPEVITTDVFDPKSPLNTGGK</sequence>
<keyword evidence="2" id="KW-0560">Oxidoreductase</keyword>
<evidence type="ECO:0000259" key="7">
    <source>
        <dbReference type="Pfam" id="PF22725"/>
    </source>
</evidence>
<dbReference type="SUPFAM" id="SSF55347">
    <property type="entry name" value="Glyceraldehyde-3-phosphate dehydrogenase-like, C-terminal domain"/>
    <property type="match status" value="1"/>
</dbReference>
<dbReference type="OrthoDB" id="2129491at2759"/>
<dbReference type="Pfam" id="PF22725">
    <property type="entry name" value="GFO_IDH_MocA_C3"/>
    <property type="match status" value="1"/>
</dbReference>
<name>A0A086THG8_HAPC1</name>
<keyword evidence="9" id="KW-1185">Reference proteome</keyword>
<comment type="caution">
    <text evidence="8">The sequence shown here is derived from an EMBL/GenBank/DDBJ whole genome shotgun (WGS) entry which is preliminary data.</text>
</comment>
<dbReference type="InterPro" id="IPR055170">
    <property type="entry name" value="GFO_IDH_MocA-like_dom"/>
</dbReference>
<dbReference type="Gene3D" id="3.40.50.720">
    <property type="entry name" value="NAD(P)-binding Rossmann-like Domain"/>
    <property type="match status" value="1"/>
</dbReference>
<dbReference type="EMBL" id="JPKY01000002">
    <property type="protein sequence ID" value="KFH48800.1"/>
    <property type="molecule type" value="Genomic_DNA"/>
</dbReference>
<feature type="domain" description="Gfo/Idh/MocA-like oxidoreductase N-terminal" evidence="6">
    <location>
        <begin position="10"/>
        <end position="137"/>
    </location>
</feature>
<evidence type="ECO:0000256" key="2">
    <source>
        <dbReference type="ARBA" id="ARBA00023002"/>
    </source>
</evidence>
<proteinExistence type="inferred from homology"/>
<accession>A0A086THG8</accession>
<dbReference type="InterPro" id="IPR050984">
    <property type="entry name" value="Gfo/Idh/MocA_domain"/>
</dbReference>
<evidence type="ECO:0000256" key="1">
    <source>
        <dbReference type="ARBA" id="ARBA00010928"/>
    </source>
</evidence>
<evidence type="ECO:0000256" key="3">
    <source>
        <dbReference type="ARBA" id="ARBA00038984"/>
    </source>
</evidence>
<comment type="catalytic activity">
    <reaction evidence="5">
        <text>D-xylose + NADP(+) = D-xylono-1,5-lactone + NADPH + H(+)</text>
        <dbReference type="Rhea" id="RHEA:22000"/>
        <dbReference type="ChEBI" id="CHEBI:15378"/>
        <dbReference type="ChEBI" id="CHEBI:15867"/>
        <dbReference type="ChEBI" id="CHEBI:53455"/>
        <dbReference type="ChEBI" id="CHEBI:57783"/>
        <dbReference type="ChEBI" id="CHEBI:58349"/>
        <dbReference type="EC" id="1.1.1.179"/>
    </reaction>
</comment>
<dbReference type="Gene3D" id="3.30.360.10">
    <property type="entry name" value="Dihydrodipicolinate Reductase, domain 2"/>
    <property type="match status" value="1"/>
</dbReference>
<evidence type="ECO:0000313" key="8">
    <source>
        <dbReference type="EMBL" id="KFH48800.1"/>
    </source>
</evidence>
<dbReference type="PANTHER" id="PTHR22604">
    <property type="entry name" value="OXIDOREDUCTASES"/>
    <property type="match status" value="1"/>
</dbReference>
<evidence type="ECO:0000313" key="9">
    <source>
        <dbReference type="Proteomes" id="UP000029964"/>
    </source>
</evidence>
<dbReference type="SUPFAM" id="SSF51735">
    <property type="entry name" value="NAD(P)-binding Rossmann-fold domains"/>
    <property type="match status" value="1"/>
</dbReference>
<evidence type="ECO:0000259" key="6">
    <source>
        <dbReference type="Pfam" id="PF01408"/>
    </source>
</evidence>
<protein>
    <recommendedName>
        <fullName evidence="3">D-xylose 1-dehydrogenase (NADP(+), D-xylono-1,5-lactone-forming)</fullName>
        <ecNumber evidence="3">1.1.1.179</ecNumber>
    </recommendedName>
    <alternativeName>
        <fullName evidence="4">D-xylose-NADP dehydrogenase</fullName>
    </alternativeName>
</protein>
<gene>
    <name evidence="8" type="ORF">ACRE_005100</name>
</gene>
<evidence type="ECO:0000256" key="4">
    <source>
        <dbReference type="ARBA" id="ARBA00042988"/>
    </source>
</evidence>
<evidence type="ECO:0000256" key="5">
    <source>
        <dbReference type="ARBA" id="ARBA00049233"/>
    </source>
</evidence>
<feature type="domain" description="GFO/IDH/MocA-like oxidoreductase" evidence="7">
    <location>
        <begin position="150"/>
        <end position="287"/>
    </location>
</feature>
<dbReference type="InterPro" id="IPR036291">
    <property type="entry name" value="NAD(P)-bd_dom_sf"/>
</dbReference>
<organism evidence="8 9">
    <name type="scientific">Hapsidospora chrysogenum (strain ATCC 11550 / CBS 779.69 / DSM 880 / IAM 14645 / JCM 23072 / IMI 49137)</name>
    <name type="common">Acremonium chrysogenum</name>
    <dbReference type="NCBI Taxonomy" id="857340"/>
    <lineage>
        <taxon>Eukaryota</taxon>
        <taxon>Fungi</taxon>
        <taxon>Dikarya</taxon>
        <taxon>Ascomycota</taxon>
        <taxon>Pezizomycotina</taxon>
        <taxon>Sordariomycetes</taxon>
        <taxon>Hypocreomycetidae</taxon>
        <taxon>Hypocreales</taxon>
        <taxon>Bionectriaceae</taxon>
        <taxon>Hapsidospora</taxon>
    </lineage>
</organism>
<dbReference type="Pfam" id="PF01408">
    <property type="entry name" value="GFO_IDH_MocA"/>
    <property type="match status" value="1"/>
</dbReference>
<dbReference type="HOGENOM" id="CLU_023194_7_2_1"/>
<dbReference type="GO" id="GO:0000166">
    <property type="term" value="F:nucleotide binding"/>
    <property type="evidence" value="ECO:0007669"/>
    <property type="project" value="InterPro"/>
</dbReference>
<dbReference type="Proteomes" id="UP000029964">
    <property type="component" value="Unassembled WGS sequence"/>
</dbReference>
<reference evidence="9" key="1">
    <citation type="journal article" date="2014" name="Genome Announc.">
        <title>Genome sequence and annotation of Acremonium chrysogenum, producer of the beta-lactam antibiotic cephalosporin C.</title>
        <authorList>
            <person name="Terfehr D."/>
            <person name="Dahlmann T.A."/>
            <person name="Specht T."/>
            <person name="Zadra I."/>
            <person name="Kuernsteiner H."/>
            <person name="Kueck U."/>
        </authorList>
    </citation>
    <scope>NUCLEOTIDE SEQUENCE [LARGE SCALE GENOMIC DNA]</scope>
    <source>
        <strain evidence="9">ATCC 11550 / CBS 779.69 / DSM 880 / IAM 14645 / JCM 23072 / IMI 49137</strain>
    </source>
</reference>